<dbReference type="Proteomes" id="UP000316968">
    <property type="component" value="Chromosome"/>
</dbReference>
<keyword evidence="11 15" id="KW-1133">Transmembrane helix</keyword>
<evidence type="ECO:0000256" key="5">
    <source>
        <dbReference type="ARBA" id="ARBA00022553"/>
    </source>
</evidence>
<feature type="domain" description="HAMP" evidence="17">
    <location>
        <begin position="182"/>
        <end position="236"/>
    </location>
</feature>
<evidence type="ECO:0000256" key="13">
    <source>
        <dbReference type="ARBA" id="ARBA00023136"/>
    </source>
</evidence>
<evidence type="ECO:0000256" key="10">
    <source>
        <dbReference type="ARBA" id="ARBA00022840"/>
    </source>
</evidence>
<dbReference type="PANTHER" id="PTHR45436">
    <property type="entry name" value="SENSOR HISTIDINE KINASE YKOH"/>
    <property type="match status" value="1"/>
</dbReference>
<comment type="subcellular location">
    <subcellularLocation>
        <location evidence="2">Cell membrane</location>
        <topology evidence="2">Multi-pass membrane protein</topology>
    </subcellularLocation>
</comment>
<dbReference type="Gene3D" id="3.30.565.10">
    <property type="entry name" value="Histidine kinase-like ATPase, C-terminal domain"/>
    <property type="match status" value="1"/>
</dbReference>
<keyword evidence="7 15" id="KW-0812">Transmembrane</keyword>
<organism evidence="18 19">
    <name type="scientific">Saccharibacillus brassicae</name>
    <dbReference type="NCBI Taxonomy" id="2583377"/>
    <lineage>
        <taxon>Bacteria</taxon>
        <taxon>Bacillati</taxon>
        <taxon>Bacillota</taxon>
        <taxon>Bacilli</taxon>
        <taxon>Bacillales</taxon>
        <taxon>Paenibacillaceae</taxon>
        <taxon>Saccharibacillus</taxon>
    </lineage>
</organism>
<dbReference type="GO" id="GO:0000155">
    <property type="term" value="F:phosphorelay sensor kinase activity"/>
    <property type="evidence" value="ECO:0007669"/>
    <property type="project" value="InterPro"/>
</dbReference>
<evidence type="ECO:0000313" key="18">
    <source>
        <dbReference type="EMBL" id="QDH20148.1"/>
    </source>
</evidence>
<dbReference type="InterPro" id="IPR003660">
    <property type="entry name" value="HAMP_dom"/>
</dbReference>
<protein>
    <recommendedName>
        <fullName evidence="3">histidine kinase</fullName>
        <ecNumber evidence="3">2.7.13.3</ecNumber>
    </recommendedName>
</protein>
<dbReference type="EMBL" id="CP041217">
    <property type="protein sequence ID" value="QDH20148.1"/>
    <property type="molecule type" value="Genomic_DNA"/>
</dbReference>
<evidence type="ECO:0000256" key="12">
    <source>
        <dbReference type="ARBA" id="ARBA00023012"/>
    </source>
</evidence>
<evidence type="ECO:0000256" key="4">
    <source>
        <dbReference type="ARBA" id="ARBA00022475"/>
    </source>
</evidence>
<dbReference type="OrthoDB" id="9786919at2"/>
<keyword evidence="6" id="KW-0808">Transferase</keyword>
<keyword evidence="19" id="KW-1185">Reference proteome</keyword>
<dbReference type="InterPro" id="IPR003594">
    <property type="entry name" value="HATPase_dom"/>
</dbReference>
<keyword evidence="10" id="KW-0067">ATP-binding</keyword>
<keyword evidence="12" id="KW-0902">Two-component regulatory system</keyword>
<dbReference type="CDD" id="cd00082">
    <property type="entry name" value="HisKA"/>
    <property type="match status" value="1"/>
</dbReference>
<gene>
    <name evidence="18" type="ORF">FFV09_04310</name>
</gene>
<evidence type="ECO:0000256" key="7">
    <source>
        <dbReference type="ARBA" id="ARBA00022692"/>
    </source>
</evidence>
<dbReference type="KEGG" id="saca:FFV09_04310"/>
<keyword evidence="4" id="KW-1003">Cell membrane</keyword>
<evidence type="ECO:0000256" key="15">
    <source>
        <dbReference type="SAM" id="Phobius"/>
    </source>
</evidence>
<keyword evidence="5" id="KW-0597">Phosphoprotein</keyword>
<evidence type="ECO:0000256" key="6">
    <source>
        <dbReference type="ARBA" id="ARBA00022679"/>
    </source>
</evidence>
<dbReference type="GO" id="GO:0005524">
    <property type="term" value="F:ATP binding"/>
    <property type="evidence" value="ECO:0007669"/>
    <property type="project" value="UniProtKB-KW"/>
</dbReference>
<evidence type="ECO:0000256" key="8">
    <source>
        <dbReference type="ARBA" id="ARBA00022741"/>
    </source>
</evidence>
<keyword evidence="8" id="KW-0547">Nucleotide-binding</keyword>
<dbReference type="SMART" id="SM00388">
    <property type="entry name" value="HisKA"/>
    <property type="match status" value="1"/>
</dbReference>
<dbReference type="SMART" id="SM00387">
    <property type="entry name" value="HATPase_c"/>
    <property type="match status" value="1"/>
</dbReference>
<dbReference type="InterPro" id="IPR036890">
    <property type="entry name" value="HATPase_C_sf"/>
</dbReference>
<dbReference type="InterPro" id="IPR003661">
    <property type="entry name" value="HisK_dim/P_dom"/>
</dbReference>
<evidence type="ECO:0000256" key="14">
    <source>
        <dbReference type="SAM" id="MobiDB-lite"/>
    </source>
</evidence>
<keyword evidence="9 18" id="KW-0418">Kinase</keyword>
<dbReference type="Pfam" id="PF02518">
    <property type="entry name" value="HATPase_c"/>
    <property type="match status" value="1"/>
</dbReference>
<dbReference type="RefSeq" id="WP_141446534.1">
    <property type="nucleotide sequence ID" value="NZ_CP041217.1"/>
</dbReference>
<proteinExistence type="predicted"/>
<evidence type="ECO:0000256" key="3">
    <source>
        <dbReference type="ARBA" id="ARBA00012438"/>
    </source>
</evidence>
<comment type="catalytic activity">
    <reaction evidence="1">
        <text>ATP + protein L-histidine = ADP + protein N-phospho-L-histidine.</text>
        <dbReference type="EC" id="2.7.13.3"/>
    </reaction>
</comment>
<dbReference type="SUPFAM" id="SSF55874">
    <property type="entry name" value="ATPase domain of HSP90 chaperone/DNA topoisomerase II/histidine kinase"/>
    <property type="match status" value="1"/>
</dbReference>
<evidence type="ECO:0000259" key="17">
    <source>
        <dbReference type="PROSITE" id="PS50885"/>
    </source>
</evidence>
<dbReference type="Pfam" id="PF00512">
    <property type="entry name" value="HisKA"/>
    <property type="match status" value="1"/>
</dbReference>
<evidence type="ECO:0000256" key="2">
    <source>
        <dbReference type="ARBA" id="ARBA00004651"/>
    </source>
</evidence>
<keyword evidence="13 15" id="KW-0472">Membrane</keyword>
<feature type="region of interest" description="Disordered" evidence="14">
    <location>
        <begin position="448"/>
        <end position="506"/>
    </location>
</feature>
<dbReference type="EC" id="2.7.13.3" evidence="3"/>
<dbReference type="InterPro" id="IPR005467">
    <property type="entry name" value="His_kinase_dom"/>
</dbReference>
<dbReference type="Gene3D" id="6.10.340.10">
    <property type="match status" value="1"/>
</dbReference>
<evidence type="ECO:0000259" key="16">
    <source>
        <dbReference type="PROSITE" id="PS50109"/>
    </source>
</evidence>
<dbReference type="SMART" id="SM00304">
    <property type="entry name" value="HAMP"/>
    <property type="match status" value="1"/>
</dbReference>
<dbReference type="InterPro" id="IPR050428">
    <property type="entry name" value="TCS_sensor_his_kinase"/>
</dbReference>
<name>A0A4Y6UUA2_SACBS</name>
<dbReference type="InterPro" id="IPR036097">
    <property type="entry name" value="HisK_dim/P_sf"/>
</dbReference>
<sequence length="506" mass="55057">MKLKSKIYLYSSVLFAALLAAACISIYLLFEKMSLDAESHRFEMEAELTAERISESASRTAPDDLLRAYAPADGMLRVVEPDGTSLARPVTASEDTQLSERLSSEPYAYTAAHAAERLRSGGEGYIRVSVPVIWSDGEVLSVQISRSIADIEDRFNVLKTVLVIVALLALIPAILASTVLANRIVKPIAVLTGTMGDIRRSGRFQQIETGQQPGDELAEMGRTFNEMIGLLEGNFARQERFVSDASHELKTPLTIIESYASLLKRRGKERPEVFDEAVDAILSESVRMRELTERLLHLARSPEADSLEFTDADLAESAQDSARAFVRAYGRDIEVRAPEPVFVRTDPAKVRQLLFILLDNARKYSEDRITLEASGGGGQPAELKVIDRGIGISAEELPKVFDRFYRVDSSRTRSTGAGGSGLGLSLAQDLAQALDIRIGIRSEEGTGTTVTLQFPGAGAGAGAGERGLRDKLPARGRRARSEDEPENGRRTSRPDGADSGEGGEVK</sequence>
<evidence type="ECO:0000256" key="11">
    <source>
        <dbReference type="ARBA" id="ARBA00022989"/>
    </source>
</evidence>
<dbReference type="PROSITE" id="PS51257">
    <property type="entry name" value="PROKAR_LIPOPROTEIN"/>
    <property type="match status" value="1"/>
</dbReference>
<dbReference type="InterPro" id="IPR004358">
    <property type="entry name" value="Sig_transdc_His_kin-like_C"/>
</dbReference>
<evidence type="ECO:0000256" key="1">
    <source>
        <dbReference type="ARBA" id="ARBA00000085"/>
    </source>
</evidence>
<dbReference type="Pfam" id="PF00672">
    <property type="entry name" value="HAMP"/>
    <property type="match status" value="1"/>
</dbReference>
<dbReference type="SUPFAM" id="SSF47384">
    <property type="entry name" value="Homodimeric domain of signal transducing histidine kinase"/>
    <property type="match status" value="1"/>
</dbReference>
<dbReference type="Gene3D" id="1.10.287.130">
    <property type="match status" value="1"/>
</dbReference>
<feature type="domain" description="Histidine kinase" evidence="16">
    <location>
        <begin position="244"/>
        <end position="458"/>
    </location>
</feature>
<evidence type="ECO:0000256" key="9">
    <source>
        <dbReference type="ARBA" id="ARBA00022777"/>
    </source>
</evidence>
<dbReference type="GO" id="GO:0005886">
    <property type="term" value="C:plasma membrane"/>
    <property type="evidence" value="ECO:0007669"/>
    <property type="project" value="UniProtKB-SubCell"/>
</dbReference>
<dbReference type="PANTHER" id="PTHR45436:SF5">
    <property type="entry name" value="SENSOR HISTIDINE KINASE TRCS"/>
    <property type="match status" value="1"/>
</dbReference>
<feature type="compositionally biased region" description="Basic and acidic residues" evidence="14">
    <location>
        <begin position="466"/>
        <end position="496"/>
    </location>
</feature>
<dbReference type="PROSITE" id="PS50109">
    <property type="entry name" value="HIS_KIN"/>
    <property type="match status" value="1"/>
</dbReference>
<dbReference type="FunFam" id="1.10.287.130:FF:000001">
    <property type="entry name" value="Two-component sensor histidine kinase"/>
    <property type="match status" value="1"/>
</dbReference>
<dbReference type="PRINTS" id="PR00344">
    <property type="entry name" value="BCTRLSENSOR"/>
</dbReference>
<accession>A0A4Y6UUA2</accession>
<evidence type="ECO:0000313" key="19">
    <source>
        <dbReference type="Proteomes" id="UP000316968"/>
    </source>
</evidence>
<feature type="transmembrane region" description="Helical" evidence="15">
    <location>
        <begin position="7"/>
        <end position="30"/>
    </location>
</feature>
<dbReference type="AlphaFoldDB" id="A0A4Y6UUA2"/>
<reference evidence="18 19" key="1">
    <citation type="submission" date="2019-06" db="EMBL/GenBank/DDBJ databases">
        <title>Saccharibacillus brassicae sp. nov., an endophytic bacterium isolated from Chinese cabbage seeds (Brassica pekinensis).</title>
        <authorList>
            <person name="Jiang L."/>
            <person name="Lee J."/>
            <person name="Kim S.W."/>
        </authorList>
    </citation>
    <scope>NUCLEOTIDE SEQUENCE [LARGE SCALE GENOMIC DNA]</scope>
    <source>
        <strain evidence="19">KCTC 43072 / ATSA2</strain>
    </source>
</reference>
<dbReference type="PROSITE" id="PS50885">
    <property type="entry name" value="HAMP"/>
    <property type="match status" value="1"/>
</dbReference>